<evidence type="ECO:0000313" key="1">
    <source>
        <dbReference type="EMBL" id="BAU88188.1"/>
    </source>
</evidence>
<accession>A0A169PM92</accession>
<dbReference type="EMBL" id="AP017424">
    <property type="protein sequence ID" value="BAU88188.1"/>
    <property type="molecule type" value="Genomic_DNA"/>
</dbReference>
<protein>
    <submittedName>
        <fullName evidence="1">Uncharacterized protein</fullName>
    </submittedName>
</protein>
<gene>
    <name evidence="1" type="ORF">SLA_7322</name>
</gene>
<sequence>MACRYQADEIPPEELPMLAAELLAEGVDTPTLCELAGLSRRADVRDIRDTFEQAVREAGIGFPGRVLARRHAMRRIAARLVDGEIAALDPAADDWEDTETETAEERAFTALLPPCTCCLAHTLDTDQRTWEARLRRAALALIAAPPTGPCCRPAPCAKQ</sequence>
<keyword evidence="2" id="KW-1185">Reference proteome</keyword>
<name>A0A169PM92_STRLU</name>
<organism evidence="1 2">
    <name type="scientific">Streptomyces laurentii</name>
    <dbReference type="NCBI Taxonomy" id="39478"/>
    <lineage>
        <taxon>Bacteria</taxon>
        <taxon>Bacillati</taxon>
        <taxon>Actinomycetota</taxon>
        <taxon>Actinomycetes</taxon>
        <taxon>Kitasatosporales</taxon>
        <taxon>Streptomycetaceae</taxon>
        <taxon>Streptomyces</taxon>
    </lineage>
</organism>
<dbReference type="KEGG" id="slau:SLA_7322"/>
<evidence type="ECO:0000313" key="2">
    <source>
        <dbReference type="Proteomes" id="UP000217676"/>
    </source>
</evidence>
<dbReference type="AlphaFoldDB" id="A0A169PM92"/>
<dbReference type="Proteomes" id="UP000217676">
    <property type="component" value="Chromosome"/>
</dbReference>
<proteinExistence type="predicted"/>
<reference evidence="1 2" key="1">
    <citation type="journal article" date="2016" name="Genome Announc.">
        <title>Complete Genome Sequence of Thiostrepton-Producing Streptomyces laurentii ATCC 31255.</title>
        <authorList>
            <person name="Doi K."/>
            <person name="Fujino Y."/>
            <person name="Nagayoshi Y."/>
            <person name="Ohshima T."/>
            <person name="Ogata S."/>
        </authorList>
    </citation>
    <scope>NUCLEOTIDE SEQUENCE [LARGE SCALE GENOMIC DNA]</scope>
    <source>
        <strain evidence="1 2">ATCC 31255</strain>
    </source>
</reference>